<dbReference type="FunFam" id="3.30.160.60:FF:000358">
    <property type="entry name" value="zinc finger protein 24"/>
    <property type="match status" value="1"/>
</dbReference>
<dbReference type="FunFam" id="3.30.160.60:FF:000557">
    <property type="entry name" value="zinc finger and SCAN domain-containing protein 29"/>
    <property type="match status" value="1"/>
</dbReference>
<feature type="compositionally biased region" description="Polar residues" evidence="12">
    <location>
        <begin position="169"/>
        <end position="183"/>
    </location>
</feature>
<dbReference type="FunFam" id="3.30.160.60:FF:000030">
    <property type="entry name" value="Zinc finger protein 628"/>
    <property type="match status" value="1"/>
</dbReference>
<comment type="subcellular location">
    <subcellularLocation>
        <location evidence="1 11">Nucleus</location>
    </subcellularLocation>
</comment>
<name>A0A8C8XJ48_PANLE</name>
<sequence length="459" mass="51844">MAADQTFSREKAQGALAGTQDSSCEQWHVSFRAFSSSGRSDPVEDLRRLYELCYLWLRPDLHTKEQILDMLVMEQFMISMPQELQVLVKEGAVQSCKDLQDVLRSSQGPKKWTIVSIEGQEFLMRSSDVQMANAEAGDRDLVTDLSKKPQSSGCEIHPENIQVSRELQNLPGTSEPSKGQGQNVLLPETIPGKGVLEGLRPKENLEKNLTEDLEETRILKSQEPPFLKGPAPMKTLQEGTGIKNVDAEKPSTQVSERQVSTQNGKRRDSQKTQRSSKRRKQENTSISQDVATHLDRGEFSGQPVSSVHPVGKKATGGTSNVCSLCKKEFRYKSQFSIHWRTHTGERPFKCNTCSGSFMQTSDLRVHQRIHTGEKPYCCEICLKTFTHDSTLRSHKRIHTKEKPYACEECGKAFSHKGNLNVHQRTHSGVKPYTCHECNCAFRQLGTFKRHQKIHKMTSQ</sequence>
<evidence type="ECO:0000256" key="10">
    <source>
        <dbReference type="PROSITE-ProRule" id="PRU00042"/>
    </source>
</evidence>
<evidence type="ECO:0000256" key="4">
    <source>
        <dbReference type="ARBA" id="ARBA00022771"/>
    </source>
</evidence>
<dbReference type="Pfam" id="PF02023">
    <property type="entry name" value="SCAN"/>
    <property type="match status" value="1"/>
</dbReference>
<keyword evidence="8" id="KW-0804">Transcription</keyword>
<reference evidence="15" key="2">
    <citation type="submission" date="2025-09" db="UniProtKB">
        <authorList>
            <consortium name="Ensembl"/>
        </authorList>
    </citation>
    <scope>IDENTIFICATION</scope>
</reference>
<accession>A0A8C8XJ48</accession>
<organism evidence="15 16">
    <name type="scientific">Panthera leo</name>
    <name type="common">Lion</name>
    <dbReference type="NCBI Taxonomy" id="9689"/>
    <lineage>
        <taxon>Eukaryota</taxon>
        <taxon>Metazoa</taxon>
        <taxon>Chordata</taxon>
        <taxon>Craniata</taxon>
        <taxon>Vertebrata</taxon>
        <taxon>Euteleostomi</taxon>
        <taxon>Mammalia</taxon>
        <taxon>Eutheria</taxon>
        <taxon>Laurasiatheria</taxon>
        <taxon>Carnivora</taxon>
        <taxon>Feliformia</taxon>
        <taxon>Felidae</taxon>
        <taxon>Pantherinae</taxon>
        <taxon>Panthera</taxon>
    </lineage>
</organism>
<dbReference type="Ensembl" id="ENSPLOT00000022239.1">
    <property type="protein sequence ID" value="ENSPLOP00000020120.1"/>
    <property type="gene ID" value="ENSPLOG00000014710.1"/>
</dbReference>
<feature type="compositionally biased region" description="Polar residues" evidence="12">
    <location>
        <begin position="250"/>
        <end position="263"/>
    </location>
</feature>
<dbReference type="InterPro" id="IPR003309">
    <property type="entry name" value="SCAN_dom"/>
</dbReference>
<dbReference type="InterPro" id="IPR038269">
    <property type="entry name" value="SCAN_sf"/>
</dbReference>
<keyword evidence="7" id="KW-0238">DNA-binding</keyword>
<dbReference type="GO" id="GO:0000981">
    <property type="term" value="F:DNA-binding transcription factor activity, RNA polymerase II-specific"/>
    <property type="evidence" value="ECO:0007669"/>
    <property type="project" value="TreeGrafter"/>
</dbReference>
<dbReference type="OMA" id="FHYKSQF"/>
<keyword evidence="6" id="KW-0805">Transcription regulation</keyword>
<evidence type="ECO:0000256" key="6">
    <source>
        <dbReference type="ARBA" id="ARBA00023015"/>
    </source>
</evidence>
<protein>
    <recommendedName>
        <fullName evidence="17">Zinc finger and SCAN domain-containing protein 5B</fullName>
    </recommendedName>
</protein>
<dbReference type="PROSITE" id="PS50157">
    <property type="entry name" value="ZINC_FINGER_C2H2_2"/>
    <property type="match status" value="5"/>
</dbReference>
<gene>
    <name evidence="15" type="primary">LOC122208797</name>
</gene>
<dbReference type="SMART" id="SM00431">
    <property type="entry name" value="SCAN"/>
    <property type="match status" value="1"/>
</dbReference>
<dbReference type="GO" id="GO:0005634">
    <property type="term" value="C:nucleus"/>
    <property type="evidence" value="ECO:0007669"/>
    <property type="project" value="UniProtKB-SubCell"/>
</dbReference>
<dbReference type="FunFam" id="3.30.160.60:FF:000965">
    <property type="entry name" value="Neurotrophin receptor-interacting factor homolog"/>
    <property type="match status" value="1"/>
</dbReference>
<evidence type="ECO:0000256" key="5">
    <source>
        <dbReference type="ARBA" id="ARBA00022833"/>
    </source>
</evidence>
<evidence type="ECO:0000256" key="7">
    <source>
        <dbReference type="ARBA" id="ARBA00023125"/>
    </source>
</evidence>
<dbReference type="Gene3D" id="1.10.4020.10">
    <property type="entry name" value="DNA breaking-rejoining enzymes"/>
    <property type="match status" value="1"/>
</dbReference>
<feature type="domain" description="C2H2-type" evidence="13">
    <location>
        <begin position="320"/>
        <end position="347"/>
    </location>
</feature>
<feature type="region of interest" description="Disordered" evidence="12">
    <location>
        <begin position="215"/>
        <end position="318"/>
    </location>
</feature>
<dbReference type="FunFam" id="3.30.160.60:FF:002343">
    <property type="entry name" value="Zinc finger protein 33A"/>
    <property type="match status" value="1"/>
</dbReference>
<dbReference type="SUPFAM" id="SSF47353">
    <property type="entry name" value="Retrovirus capsid dimerization domain-like"/>
    <property type="match status" value="1"/>
</dbReference>
<dbReference type="GO" id="GO:0000978">
    <property type="term" value="F:RNA polymerase II cis-regulatory region sequence-specific DNA binding"/>
    <property type="evidence" value="ECO:0007669"/>
    <property type="project" value="TreeGrafter"/>
</dbReference>
<dbReference type="InterPro" id="IPR036236">
    <property type="entry name" value="Znf_C2H2_sf"/>
</dbReference>
<dbReference type="Pfam" id="PF12874">
    <property type="entry name" value="zf-met"/>
    <property type="match status" value="1"/>
</dbReference>
<keyword evidence="3" id="KW-0677">Repeat</keyword>
<evidence type="ECO:0000256" key="9">
    <source>
        <dbReference type="ARBA" id="ARBA00023242"/>
    </source>
</evidence>
<keyword evidence="2" id="KW-0479">Metal-binding</keyword>
<evidence type="ECO:0000256" key="2">
    <source>
        <dbReference type="ARBA" id="ARBA00022723"/>
    </source>
</evidence>
<feature type="domain" description="C2H2-type" evidence="13">
    <location>
        <begin position="376"/>
        <end position="403"/>
    </location>
</feature>
<evidence type="ECO:0000256" key="3">
    <source>
        <dbReference type="ARBA" id="ARBA00022737"/>
    </source>
</evidence>
<evidence type="ECO:0000313" key="15">
    <source>
        <dbReference type="Ensembl" id="ENSPLOP00000020120.1"/>
    </source>
</evidence>
<proteinExistence type="predicted"/>
<dbReference type="GeneTree" id="ENSGT00940000163048"/>
<dbReference type="Pfam" id="PF00096">
    <property type="entry name" value="zf-C2H2"/>
    <property type="match status" value="4"/>
</dbReference>
<dbReference type="SMART" id="SM00355">
    <property type="entry name" value="ZnF_C2H2"/>
    <property type="match status" value="5"/>
</dbReference>
<keyword evidence="5" id="KW-0862">Zinc</keyword>
<dbReference type="PANTHER" id="PTHR23226:SF306">
    <property type="entry name" value="ZINC FINGER AND SCAN DOMAIN-CONTAINING PROTEIN 5B"/>
    <property type="match status" value="1"/>
</dbReference>
<keyword evidence="9 11" id="KW-0539">Nucleus</keyword>
<evidence type="ECO:0000259" key="13">
    <source>
        <dbReference type="PROSITE" id="PS50157"/>
    </source>
</evidence>
<reference evidence="15" key="1">
    <citation type="submission" date="2025-08" db="UniProtKB">
        <authorList>
            <consortium name="Ensembl"/>
        </authorList>
    </citation>
    <scope>IDENTIFICATION</scope>
</reference>
<feature type="domain" description="SCAN box" evidence="14">
    <location>
        <begin position="31"/>
        <end position="107"/>
    </location>
</feature>
<evidence type="ECO:0000256" key="8">
    <source>
        <dbReference type="ARBA" id="ARBA00023163"/>
    </source>
</evidence>
<keyword evidence="4 10" id="KW-0863">Zinc-finger</keyword>
<evidence type="ECO:0000256" key="11">
    <source>
        <dbReference type="PROSITE-ProRule" id="PRU00187"/>
    </source>
</evidence>
<feature type="region of interest" description="Disordered" evidence="12">
    <location>
        <begin position="169"/>
        <end position="202"/>
    </location>
</feature>
<dbReference type="Gene3D" id="3.30.160.60">
    <property type="entry name" value="Classic Zinc Finger"/>
    <property type="match status" value="5"/>
</dbReference>
<evidence type="ECO:0008006" key="17">
    <source>
        <dbReference type="Google" id="ProtNLM"/>
    </source>
</evidence>
<dbReference type="Proteomes" id="UP000694399">
    <property type="component" value="Unassembled WGS sequence"/>
</dbReference>
<evidence type="ECO:0000256" key="12">
    <source>
        <dbReference type="SAM" id="MobiDB-lite"/>
    </source>
</evidence>
<dbReference type="InterPro" id="IPR013087">
    <property type="entry name" value="Znf_C2H2_type"/>
</dbReference>
<feature type="domain" description="C2H2-type" evidence="13">
    <location>
        <begin position="432"/>
        <end position="459"/>
    </location>
</feature>
<dbReference type="PANTHER" id="PTHR23226">
    <property type="entry name" value="ZINC FINGER AND SCAN DOMAIN-CONTAINING"/>
    <property type="match status" value="1"/>
</dbReference>
<dbReference type="PROSITE" id="PS00028">
    <property type="entry name" value="ZINC_FINGER_C2H2_1"/>
    <property type="match status" value="5"/>
</dbReference>
<dbReference type="SUPFAM" id="SSF57667">
    <property type="entry name" value="beta-beta-alpha zinc fingers"/>
    <property type="match status" value="3"/>
</dbReference>
<evidence type="ECO:0000313" key="16">
    <source>
        <dbReference type="Proteomes" id="UP000694399"/>
    </source>
</evidence>
<keyword evidence="16" id="KW-1185">Reference proteome</keyword>
<evidence type="ECO:0000259" key="14">
    <source>
        <dbReference type="PROSITE" id="PS50804"/>
    </source>
</evidence>
<dbReference type="CDD" id="cd07936">
    <property type="entry name" value="SCAN"/>
    <property type="match status" value="1"/>
</dbReference>
<evidence type="ECO:0000256" key="1">
    <source>
        <dbReference type="ARBA" id="ARBA00004123"/>
    </source>
</evidence>
<dbReference type="PROSITE" id="PS50804">
    <property type="entry name" value="SCAN_BOX"/>
    <property type="match status" value="1"/>
</dbReference>
<dbReference type="GO" id="GO:0008270">
    <property type="term" value="F:zinc ion binding"/>
    <property type="evidence" value="ECO:0007669"/>
    <property type="project" value="UniProtKB-KW"/>
</dbReference>
<feature type="domain" description="C2H2-type" evidence="13">
    <location>
        <begin position="348"/>
        <end position="375"/>
    </location>
</feature>
<feature type="domain" description="C2H2-type" evidence="13">
    <location>
        <begin position="404"/>
        <end position="431"/>
    </location>
</feature>
<dbReference type="AlphaFoldDB" id="A0A8C8XJ48"/>